<dbReference type="InterPro" id="IPR037066">
    <property type="entry name" value="Plug_dom_sf"/>
</dbReference>
<evidence type="ECO:0000259" key="11">
    <source>
        <dbReference type="Pfam" id="PF00593"/>
    </source>
</evidence>
<feature type="chain" id="PRO_5046991480" evidence="10">
    <location>
        <begin position="20"/>
        <end position="905"/>
    </location>
</feature>
<dbReference type="InterPro" id="IPR012910">
    <property type="entry name" value="Plug_dom"/>
</dbReference>
<keyword evidence="5 9" id="KW-0798">TonB box</keyword>
<dbReference type="SUPFAM" id="SSF56935">
    <property type="entry name" value="Porins"/>
    <property type="match status" value="1"/>
</dbReference>
<dbReference type="InterPro" id="IPR000531">
    <property type="entry name" value="Beta-barrel_TonB"/>
</dbReference>
<evidence type="ECO:0000256" key="10">
    <source>
        <dbReference type="SAM" id="SignalP"/>
    </source>
</evidence>
<comment type="caution">
    <text evidence="13">The sequence shown here is derived from an EMBL/GenBank/DDBJ whole genome shotgun (WGS) entry which is preliminary data.</text>
</comment>
<comment type="subcellular location">
    <subcellularLocation>
        <location evidence="1 8">Cell outer membrane</location>
        <topology evidence="1 8">Multi-pass membrane protein</topology>
    </subcellularLocation>
</comment>
<evidence type="ECO:0000256" key="8">
    <source>
        <dbReference type="PROSITE-ProRule" id="PRU01360"/>
    </source>
</evidence>
<gene>
    <name evidence="13" type="ORF">ACFSSB_04570</name>
</gene>
<keyword evidence="4 8" id="KW-0812">Transmembrane</keyword>
<evidence type="ECO:0000256" key="3">
    <source>
        <dbReference type="ARBA" id="ARBA00022452"/>
    </source>
</evidence>
<feature type="domain" description="TonB-dependent receptor-like beta-barrel" evidence="11">
    <location>
        <begin position="351"/>
        <end position="866"/>
    </location>
</feature>
<feature type="signal peptide" evidence="10">
    <location>
        <begin position="1"/>
        <end position="19"/>
    </location>
</feature>
<protein>
    <submittedName>
        <fullName evidence="13">TonB-dependent receptor domain-containing protein</fullName>
    </submittedName>
</protein>
<dbReference type="PANTHER" id="PTHR47234:SF3">
    <property type="entry name" value="SECRETIN_TONB SHORT N-TERMINAL DOMAIN-CONTAINING PROTEIN"/>
    <property type="match status" value="1"/>
</dbReference>
<name>A0ABW5K0F6_9FLAO</name>
<dbReference type="PROSITE" id="PS52016">
    <property type="entry name" value="TONB_DEPENDENT_REC_3"/>
    <property type="match status" value="1"/>
</dbReference>
<dbReference type="InterPro" id="IPR008969">
    <property type="entry name" value="CarboxyPept-like_regulatory"/>
</dbReference>
<evidence type="ECO:0000256" key="4">
    <source>
        <dbReference type="ARBA" id="ARBA00022692"/>
    </source>
</evidence>
<dbReference type="InterPro" id="IPR036942">
    <property type="entry name" value="Beta-barrel_TonB_sf"/>
</dbReference>
<evidence type="ECO:0000259" key="12">
    <source>
        <dbReference type="Pfam" id="PF07715"/>
    </source>
</evidence>
<evidence type="ECO:0000256" key="9">
    <source>
        <dbReference type="RuleBase" id="RU003357"/>
    </source>
</evidence>
<keyword evidence="13" id="KW-0675">Receptor</keyword>
<dbReference type="Pfam" id="PF07715">
    <property type="entry name" value="Plug"/>
    <property type="match status" value="1"/>
</dbReference>
<keyword evidence="3 8" id="KW-1134">Transmembrane beta strand</keyword>
<evidence type="ECO:0000256" key="5">
    <source>
        <dbReference type="ARBA" id="ARBA00023077"/>
    </source>
</evidence>
<evidence type="ECO:0000256" key="1">
    <source>
        <dbReference type="ARBA" id="ARBA00004571"/>
    </source>
</evidence>
<dbReference type="Gene3D" id="2.170.130.10">
    <property type="entry name" value="TonB-dependent receptor, plug domain"/>
    <property type="match status" value="1"/>
</dbReference>
<dbReference type="Proteomes" id="UP001597467">
    <property type="component" value="Unassembled WGS sequence"/>
</dbReference>
<dbReference type="PANTHER" id="PTHR47234">
    <property type="match status" value="1"/>
</dbReference>
<reference evidence="14" key="1">
    <citation type="journal article" date="2019" name="Int. J. Syst. Evol. Microbiol.">
        <title>The Global Catalogue of Microorganisms (GCM) 10K type strain sequencing project: providing services to taxonomists for standard genome sequencing and annotation.</title>
        <authorList>
            <consortium name="The Broad Institute Genomics Platform"/>
            <consortium name="The Broad Institute Genome Sequencing Center for Infectious Disease"/>
            <person name="Wu L."/>
            <person name="Ma J."/>
        </authorList>
    </citation>
    <scope>NUCLEOTIDE SEQUENCE [LARGE SCALE GENOMIC DNA]</scope>
    <source>
        <strain evidence="14">KCTC 42808</strain>
    </source>
</reference>
<dbReference type="Gene3D" id="2.60.40.1120">
    <property type="entry name" value="Carboxypeptidase-like, regulatory domain"/>
    <property type="match status" value="1"/>
</dbReference>
<keyword evidence="7 8" id="KW-0998">Cell outer membrane</keyword>
<evidence type="ECO:0000313" key="14">
    <source>
        <dbReference type="Proteomes" id="UP001597467"/>
    </source>
</evidence>
<feature type="domain" description="TonB-dependent receptor plug" evidence="12">
    <location>
        <begin position="112"/>
        <end position="233"/>
    </location>
</feature>
<sequence length="905" mass="97774">MKHLFLVLLTFLCTNLVVGQTITGNITDPEGLPLPNVNIIEKGTSNGVVTDFDGNYSINVNANATLIYSYIGYDSQELQVNNQTSINVIMKEGVDLDEVILVGSRSPKRTAVDTAVPVDVLDVASIATTTGKVEVNEILQYAAPSFNASKQSGSDGADHVVPASLRGLGPDQTLVLINGKRRHQSSLVNIFGTRGRGNSGTDLNAIPASAIKRIEVLRDGASAQYGSDAIAGVINIVLKDNTEGFSGGITYGAYSTAIGDGWAEETGETLYNVEGENRLDGEDKNYDGETVKIDLNYGVDLGKNGGFVNFTTEFLSKDNTLRPGFSWRKGYGSAGVDGFNFMINAAVPVGDNTEIYAFGGRNFRDTNAYAFSRDSFDDGDNRTVPSLYPDGFTPRITSNITDVSVSAGVRHKMSNGWNVDFNNTFGKNNFHYYIKDSNNASMQDASPTDFDAGGHYLSQNTTGIDFNKYFEDVAAGLSLAFGMEYRTENFGIFAGEVSSYALYDENGIPITNPATQTVATDSNGDELPGGSQGFPGYSPANEIDRSRTNYGIYLDTEVNFTDNFLVGGALRYENYSDFGNTFNFKIASRYKLLEDALAIRGSVSTGFRAPSLAQLYYNLIFNNIVAGESVPSLLSANNSTVTKAFGIEDLKEEKAFNGSLGFTYKKGGFTATIDGYLINVNDRIILTDNFTDQAILGPLGVDAAQFFANGVDTQTTGLDIVLNYNMSVGEKSNINVGLIGNLNKLKIKNINTPAFEGSSMTDEEAELRFFGPFSQAYLEAAAPDYKFGLNLGYTASKFNALVSLTQFSEVVLQDFQWVDSPPVTFAEADALELVATDTYKAKTIVDLSLGYTISKGLNITVGANNLFNTYPTSQFDGWTDQGGLADSVQMGSDGRYIFTRLGFSF</sequence>
<evidence type="ECO:0000256" key="2">
    <source>
        <dbReference type="ARBA" id="ARBA00022448"/>
    </source>
</evidence>
<proteinExistence type="inferred from homology"/>
<keyword evidence="6 8" id="KW-0472">Membrane</keyword>
<dbReference type="Gene3D" id="2.40.170.20">
    <property type="entry name" value="TonB-dependent receptor, beta-barrel domain"/>
    <property type="match status" value="1"/>
</dbReference>
<evidence type="ECO:0000313" key="13">
    <source>
        <dbReference type="EMBL" id="MFD2541584.1"/>
    </source>
</evidence>
<keyword evidence="10" id="KW-0732">Signal</keyword>
<dbReference type="RefSeq" id="WP_379901446.1">
    <property type="nucleotide sequence ID" value="NZ_JBHULM010000007.1"/>
</dbReference>
<comment type="similarity">
    <text evidence="8 9">Belongs to the TonB-dependent receptor family.</text>
</comment>
<keyword evidence="14" id="KW-1185">Reference proteome</keyword>
<dbReference type="Pfam" id="PF00593">
    <property type="entry name" value="TonB_dep_Rec_b-barrel"/>
    <property type="match status" value="1"/>
</dbReference>
<evidence type="ECO:0000256" key="6">
    <source>
        <dbReference type="ARBA" id="ARBA00023136"/>
    </source>
</evidence>
<dbReference type="Pfam" id="PF13715">
    <property type="entry name" value="CarbopepD_reg_2"/>
    <property type="match status" value="1"/>
</dbReference>
<dbReference type="InterPro" id="IPR039426">
    <property type="entry name" value="TonB-dep_rcpt-like"/>
</dbReference>
<accession>A0ABW5K0F6</accession>
<keyword evidence="2 8" id="KW-0813">Transport</keyword>
<organism evidence="13 14">
    <name type="scientific">Lacinutrix gracilariae</name>
    <dbReference type="NCBI Taxonomy" id="1747198"/>
    <lineage>
        <taxon>Bacteria</taxon>
        <taxon>Pseudomonadati</taxon>
        <taxon>Bacteroidota</taxon>
        <taxon>Flavobacteriia</taxon>
        <taxon>Flavobacteriales</taxon>
        <taxon>Flavobacteriaceae</taxon>
        <taxon>Lacinutrix</taxon>
    </lineage>
</organism>
<dbReference type="SUPFAM" id="SSF49464">
    <property type="entry name" value="Carboxypeptidase regulatory domain-like"/>
    <property type="match status" value="1"/>
</dbReference>
<dbReference type="EMBL" id="JBHULM010000007">
    <property type="protein sequence ID" value="MFD2541584.1"/>
    <property type="molecule type" value="Genomic_DNA"/>
</dbReference>
<evidence type="ECO:0000256" key="7">
    <source>
        <dbReference type="ARBA" id="ARBA00023237"/>
    </source>
</evidence>